<feature type="transmembrane region" description="Helical" evidence="13">
    <location>
        <begin position="106"/>
        <end position="124"/>
    </location>
</feature>
<keyword evidence="10" id="KW-0961">Cell wall biogenesis/degradation</keyword>
<dbReference type="NCBIfam" id="TIGR02210">
    <property type="entry name" value="rodA_shape"/>
    <property type="match status" value="1"/>
</dbReference>
<dbReference type="PROSITE" id="PS00428">
    <property type="entry name" value="FTSW_RODA_SPOVE"/>
    <property type="match status" value="1"/>
</dbReference>
<keyword evidence="3" id="KW-0328">Glycosyltransferase</keyword>
<accession>A0A062VIT8</accession>
<reference evidence="14 15" key="1">
    <citation type="journal article" date="2014" name="Antonie Van Leeuwenhoek">
        <title>Hyphomonas beringensis sp. nov. and Hyphomonas chukchiensis sp. nov., isolated from surface seawater of the Bering Sea and Chukchi Sea.</title>
        <authorList>
            <person name="Li C."/>
            <person name="Lai Q."/>
            <person name="Li G."/>
            <person name="Dong C."/>
            <person name="Wang J."/>
            <person name="Liao Y."/>
            <person name="Shao Z."/>
        </authorList>
    </citation>
    <scope>NUCLEOTIDE SEQUENCE [LARGE SCALE GENOMIC DNA]</scope>
    <source>
        <strain evidence="14 15">PS728</strain>
    </source>
</reference>
<feature type="transmembrane region" description="Helical" evidence="13">
    <location>
        <begin position="37"/>
        <end position="59"/>
    </location>
</feature>
<keyword evidence="4" id="KW-0808">Transferase</keyword>
<comment type="subcellular location">
    <subcellularLocation>
        <location evidence="1">Membrane</location>
        <topology evidence="1">Multi-pass membrane protein</topology>
    </subcellularLocation>
</comment>
<keyword evidence="2" id="KW-1003">Cell membrane</keyword>
<dbReference type="AlphaFoldDB" id="A0A062VIT8"/>
<keyword evidence="6" id="KW-0133">Cell shape</keyword>
<dbReference type="RefSeq" id="WP_241767841.1">
    <property type="nucleotide sequence ID" value="NZ_ARYM01000001.1"/>
</dbReference>
<feature type="transmembrane region" description="Helical" evidence="13">
    <location>
        <begin position="169"/>
        <end position="188"/>
    </location>
</feature>
<dbReference type="PATRIC" id="fig|1280954.3.peg.93"/>
<dbReference type="GO" id="GO:0051301">
    <property type="term" value="P:cell division"/>
    <property type="evidence" value="ECO:0007669"/>
    <property type="project" value="InterPro"/>
</dbReference>
<gene>
    <name evidence="14" type="ORF">HPO_00440</name>
</gene>
<evidence type="ECO:0000256" key="13">
    <source>
        <dbReference type="SAM" id="Phobius"/>
    </source>
</evidence>
<dbReference type="eggNOG" id="COG0772">
    <property type="taxonomic scope" value="Bacteria"/>
</dbReference>
<dbReference type="GO" id="GO:0016757">
    <property type="term" value="F:glycosyltransferase activity"/>
    <property type="evidence" value="ECO:0007669"/>
    <property type="project" value="UniProtKB-KW"/>
</dbReference>
<organism evidence="14 15">
    <name type="scientific">Hyphomonas polymorpha PS728</name>
    <dbReference type="NCBI Taxonomy" id="1280954"/>
    <lineage>
        <taxon>Bacteria</taxon>
        <taxon>Pseudomonadati</taxon>
        <taxon>Pseudomonadota</taxon>
        <taxon>Alphaproteobacteria</taxon>
        <taxon>Hyphomonadales</taxon>
        <taxon>Hyphomonadaceae</taxon>
        <taxon>Hyphomonas</taxon>
    </lineage>
</organism>
<dbReference type="GO" id="GO:0005886">
    <property type="term" value="C:plasma membrane"/>
    <property type="evidence" value="ECO:0007669"/>
    <property type="project" value="TreeGrafter"/>
</dbReference>
<evidence type="ECO:0000256" key="1">
    <source>
        <dbReference type="ARBA" id="ARBA00004141"/>
    </source>
</evidence>
<evidence type="ECO:0000256" key="9">
    <source>
        <dbReference type="ARBA" id="ARBA00023136"/>
    </source>
</evidence>
<evidence type="ECO:0000256" key="6">
    <source>
        <dbReference type="ARBA" id="ARBA00022960"/>
    </source>
</evidence>
<dbReference type="InterPro" id="IPR018365">
    <property type="entry name" value="Cell_cycle_FtsW-rel_CS"/>
</dbReference>
<feature type="transmembrane region" description="Helical" evidence="13">
    <location>
        <begin position="80"/>
        <end position="100"/>
    </location>
</feature>
<evidence type="ECO:0000256" key="10">
    <source>
        <dbReference type="ARBA" id="ARBA00023316"/>
    </source>
</evidence>
<dbReference type="GO" id="GO:0008360">
    <property type="term" value="P:regulation of cell shape"/>
    <property type="evidence" value="ECO:0007669"/>
    <property type="project" value="UniProtKB-KW"/>
</dbReference>
<evidence type="ECO:0000256" key="4">
    <source>
        <dbReference type="ARBA" id="ARBA00022679"/>
    </source>
</evidence>
<keyword evidence="7" id="KW-0573">Peptidoglycan synthesis</keyword>
<sequence>MSRDGFTGFTRGEARVRTAASTLQFAELGPFSKLARMPWGIVLLIFGVGLVGVAMLFSVGWDPVVQAPSAKEAGLWREQLTRLSIGGVLMVLLALLPLGVWARLSWLAYLGVVVLLVLVDFFGIMGGGAARWLKVGPIVLQPSEPAKLAVTLAVASYYQRMMPLNGRSLPLWVHLGALAIILIPAALVFKQPNLSTALALTASGMMIVFFAGIGYRYVVSAILAGIAAVPAIYAFVLEPYQRQRVDTLIAGITGQTTNGLGESYQIEQAKIAIGAGGVSGRGYLQGIQSQQEYVPEQHTDFILTVIAEEFGFIGTVGLLTVFAFLFVWSFRVAARNRSWFGRLATIGATSTIAFFTIFNSGMVLGLLPVLGMPLPLISYGGTALITVMACFGLILSAHLHRDEKMTTHGPI</sequence>
<evidence type="ECO:0000256" key="2">
    <source>
        <dbReference type="ARBA" id="ARBA00022475"/>
    </source>
</evidence>
<feature type="transmembrane region" description="Helical" evidence="13">
    <location>
        <begin position="194"/>
        <end position="211"/>
    </location>
</feature>
<dbReference type="Pfam" id="PF01098">
    <property type="entry name" value="FTSW_RODA_SPOVE"/>
    <property type="match status" value="1"/>
</dbReference>
<dbReference type="PANTHER" id="PTHR30474:SF1">
    <property type="entry name" value="PEPTIDOGLYCAN GLYCOSYLTRANSFERASE MRDB"/>
    <property type="match status" value="1"/>
</dbReference>
<evidence type="ECO:0000256" key="3">
    <source>
        <dbReference type="ARBA" id="ARBA00022676"/>
    </source>
</evidence>
<evidence type="ECO:0000256" key="5">
    <source>
        <dbReference type="ARBA" id="ARBA00022692"/>
    </source>
</evidence>
<dbReference type="GO" id="GO:0015648">
    <property type="term" value="F:lipid-linked peptidoglycan transporter activity"/>
    <property type="evidence" value="ECO:0007669"/>
    <property type="project" value="TreeGrafter"/>
</dbReference>
<dbReference type="GO" id="GO:0009252">
    <property type="term" value="P:peptidoglycan biosynthetic process"/>
    <property type="evidence" value="ECO:0007669"/>
    <property type="project" value="UniProtKB-KW"/>
</dbReference>
<keyword evidence="5 13" id="KW-0812">Transmembrane</keyword>
<evidence type="ECO:0000313" key="15">
    <source>
        <dbReference type="Proteomes" id="UP000027100"/>
    </source>
</evidence>
<keyword evidence="8 13" id="KW-1133">Transmembrane helix</keyword>
<feature type="transmembrane region" description="Helical" evidence="13">
    <location>
        <begin position="310"/>
        <end position="331"/>
    </location>
</feature>
<keyword evidence="9 13" id="KW-0472">Membrane</keyword>
<dbReference type="STRING" id="1280954.HPO_00440"/>
<dbReference type="GO" id="GO:0032153">
    <property type="term" value="C:cell division site"/>
    <property type="evidence" value="ECO:0007669"/>
    <property type="project" value="TreeGrafter"/>
</dbReference>
<evidence type="ECO:0000256" key="11">
    <source>
        <dbReference type="ARBA" id="ARBA00032370"/>
    </source>
</evidence>
<dbReference type="EMBL" id="ARYM01000001">
    <property type="protein sequence ID" value="KDA00451.1"/>
    <property type="molecule type" value="Genomic_DNA"/>
</dbReference>
<dbReference type="InterPro" id="IPR011923">
    <property type="entry name" value="RodA/MrdB"/>
</dbReference>
<feature type="transmembrane region" description="Helical" evidence="13">
    <location>
        <begin position="343"/>
        <end position="370"/>
    </location>
</feature>
<dbReference type="InterPro" id="IPR001182">
    <property type="entry name" value="FtsW/RodA"/>
</dbReference>
<name>A0A062VIT8_9PROT</name>
<dbReference type="Proteomes" id="UP000027100">
    <property type="component" value="Unassembled WGS sequence"/>
</dbReference>
<feature type="transmembrane region" description="Helical" evidence="13">
    <location>
        <begin position="218"/>
        <end position="236"/>
    </location>
</feature>
<dbReference type="GO" id="GO:0071555">
    <property type="term" value="P:cell wall organization"/>
    <property type="evidence" value="ECO:0007669"/>
    <property type="project" value="UniProtKB-KW"/>
</dbReference>
<evidence type="ECO:0000256" key="8">
    <source>
        <dbReference type="ARBA" id="ARBA00022989"/>
    </source>
</evidence>
<evidence type="ECO:0000313" key="14">
    <source>
        <dbReference type="EMBL" id="KDA00451.1"/>
    </source>
</evidence>
<feature type="transmembrane region" description="Helical" evidence="13">
    <location>
        <begin position="376"/>
        <end position="395"/>
    </location>
</feature>
<evidence type="ECO:0000256" key="7">
    <source>
        <dbReference type="ARBA" id="ARBA00022984"/>
    </source>
</evidence>
<proteinExistence type="predicted"/>
<comment type="caution">
    <text evidence="14">The sequence shown here is derived from an EMBL/GenBank/DDBJ whole genome shotgun (WGS) entry which is preliminary data.</text>
</comment>
<protein>
    <recommendedName>
        <fullName evidence="12">Cell wall polymerase</fullName>
    </recommendedName>
    <alternativeName>
        <fullName evidence="11">Peptidoglycan polymerase</fullName>
    </alternativeName>
</protein>
<evidence type="ECO:0000256" key="12">
    <source>
        <dbReference type="ARBA" id="ARBA00033270"/>
    </source>
</evidence>
<dbReference type="PANTHER" id="PTHR30474">
    <property type="entry name" value="CELL CYCLE PROTEIN"/>
    <property type="match status" value="1"/>
</dbReference>
<keyword evidence="15" id="KW-1185">Reference proteome</keyword>